<name>A0A0F9H5I2_9ZZZZ</name>
<proteinExistence type="predicted"/>
<sequence>MGFGIWVLTMLAWWRTRRLAPQTSASRGSGDGANESAVFKQLLNCAKEGSASTHGLFVSWANLRMAGHNFRSAGDVFHVYPKPDLEAEFSRLQAHLFSRDSSGAQKNPEPWNGNALTEALKQARENMGESSPKAGLPPLYPDTLRVSGPM</sequence>
<protein>
    <recommendedName>
        <fullName evidence="2">DUF7939 domain-containing protein</fullName>
    </recommendedName>
</protein>
<evidence type="ECO:0000259" key="2">
    <source>
        <dbReference type="Pfam" id="PF25607"/>
    </source>
</evidence>
<feature type="domain" description="DUF7939" evidence="2">
    <location>
        <begin position="36"/>
        <end position="125"/>
    </location>
</feature>
<dbReference type="Pfam" id="PF25607">
    <property type="entry name" value="DUF7939"/>
    <property type="match status" value="1"/>
</dbReference>
<evidence type="ECO:0000313" key="3">
    <source>
        <dbReference type="EMBL" id="KKM06329.1"/>
    </source>
</evidence>
<organism evidence="3">
    <name type="scientific">marine sediment metagenome</name>
    <dbReference type="NCBI Taxonomy" id="412755"/>
    <lineage>
        <taxon>unclassified sequences</taxon>
        <taxon>metagenomes</taxon>
        <taxon>ecological metagenomes</taxon>
    </lineage>
</organism>
<dbReference type="EMBL" id="LAZR01016020">
    <property type="protein sequence ID" value="KKM06329.1"/>
    <property type="molecule type" value="Genomic_DNA"/>
</dbReference>
<evidence type="ECO:0000256" key="1">
    <source>
        <dbReference type="SAM" id="MobiDB-lite"/>
    </source>
</evidence>
<accession>A0A0F9H5I2</accession>
<feature type="region of interest" description="Disordered" evidence="1">
    <location>
        <begin position="124"/>
        <end position="150"/>
    </location>
</feature>
<reference evidence="3" key="1">
    <citation type="journal article" date="2015" name="Nature">
        <title>Complex archaea that bridge the gap between prokaryotes and eukaryotes.</title>
        <authorList>
            <person name="Spang A."/>
            <person name="Saw J.H."/>
            <person name="Jorgensen S.L."/>
            <person name="Zaremba-Niedzwiedzka K."/>
            <person name="Martijn J."/>
            <person name="Lind A.E."/>
            <person name="van Eijk R."/>
            <person name="Schleper C."/>
            <person name="Guy L."/>
            <person name="Ettema T.J."/>
        </authorList>
    </citation>
    <scope>NUCLEOTIDE SEQUENCE</scope>
</reference>
<gene>
    <name evidence="3" type="ORF">LCGC14_1745070</name>
</gene>
<comment type="caution">
    <text evidence="3">The sequence shown here is derived from an EMBL/GenBank/DDBJ whole genome shotgun (WGS) entry which is preliminary data.</text>
</comment>
<dbReference type="AlphaFoldDB" id="A0A0F9H5I2"/>
<dbReference type="InterPro" id="IPR057699">
    <property type="entry name" value="DUF7939"/>
</dbReference>